<feature type="transmembrane region" description="Helical" evidence="2">
    <location>
        <begin position="32"/>
        <end position="50"/>
    </location>
</feature>
<dbReference type="eggNOG" id="COG1566">
    <property type="taxonomic scope" value="Bacteria"/>
</dbReference>
<evidence type="ECO:0000313" key="4">
    <source>
        <dbReference type="EMBL" id="KGE03282.1"/>
    </source>
</evidence>
<feature type="domain" description="CusB-like barrel-sandwich hybrid" evidence="3">
    <location>
        <begin position="73"/>
        <end position="278"/>
    </location>
</feature>
<reference evidence="4 5" key="1">
    <citation type="journal article" date="2014" name="Genome Announc.">
        <title>Genome Sequence of Gammaproteobacterial Pseudohaliea rubra Type Strain DSM 19751, Isolated from Coastal Seawater of the Mediterranean Sea.</title>
        <authorList>
            <person name="Spring S."/>
            <person name="Fiebig A."/>
            <person name="Riedel T."/>
            <person name="Goker M."/>
            <person name="Klenk H.P."/>
        </authorList>
    </citation>
    <scope>NUCLEOTIDE SEQUENCE [LARGE SCALE GENOMIC DNA]</scope>
    <source>
        <strain evidence="4 5">DSM 19751</strain>
    </source>
</reference>
<dbReference type="PATRIC" id="fig|1265313.6.peg.2117"/>
<dbReference type="InterPro" id="IPR058790">
    <property type="entry name" value="BSH_CusB"/>
</dbReference>
<keyword evidence="2" id="KW-0812">Transmembrane</keyword>
<dbReference type="InterPro" id="IPR022275">
    <property type="entry name" value="NHPM_bacteriocin_SS_HylD"/>
</dbReference>
<keyword evidence="1" id="KW-0175">Coiled coil</keyword>
<dbReference type="PANTHER" id="PTHR30386">
    <property type="entry name" value="MEMBRANE FUSION SUBUNIT OF EMRAB-TOLC MULTIDRUG EFFLUX PUMP"/>
    <property type="match status" value="1"/>
</dbReference>
<dbReference type="SUPFAM" id="SSF111369">
    <property type="entry name" value="HlyD-like secretion proteins"/>
    <property type="match status" value="1"/>
</dbReference>
<dbReference type="HOGENOM" id="CLU_028453_1_0_6"/>
<dbReference type="STRING" id="1265313.HRUBRA_02147"/>
<dbReference type="RefSeq" id="WP_035517620.1">
    <property type="nucleotide sequence ID" value="NZ_KN234784.1"/>
</dbReference>
<evidence type="ECO:0000256" key="2">
    <source>
        <dbReference type="SAM" id="Phobius"/>
    </source>
</evidence>
<keyword evidence="5" id="KW-1185">Reference proteome</keyword>
<dbReference type="Gene3D" id="2.40.50.100">
    <property type="match status" value="1"/>
</dbReference>
<dbReference type="OrthoDB" id="9791520at2"/>
<dbReference type="EMBL" id="AUVB01000061">
    <property type="protein sequence ID" value="KGE03282.1"/>
    <property type="molecule type" value="Genomic_DNA"/>
</dbReference>
<dbReference type="InterPro" id="IPR050739">
    <property type="entry name" value="MFP"/>
</dbReference>
<keyword evidence="2" id="KW-0472">Membrane</keyword>
<dbReference type="Gene3D" id="1.10.287.470">
    <property type="entry name" value="Helix hairpin bin"/>
    <property type="match status" value="1"/>
</dbReference>
<sequence length="421" mass="45750">MTRLFRAKAMQTMAAPEQLNEAIRLVDGKSRWATRLIAVMTLLLLAWLFLGNIPKKTTGLGLSAFEDSGFNRLRARAEGVVERIHVDLGAQVSAGDMLIELEAPELAAKVREKEADVAQARTALTKLKKESERAISERAKLLKSRQKDTASRIDDIEQELALARESAKLARDEFRKQLVSRSVLEQATAQVDELTEKLNMTEESLAKARQDMAAFRRREAQTVRQAEDRFNTENGAFQVMRQNYKAATRITTPSGGTVAVLPAAEGVSVTPGTELARIITGADSDSKVYIKAFLKLSDAKKVREGMEALVAFTAIEPEVFGSAVGVVEKVGLVSISTQELAEVFGDTTLSGFLSAAGPVVPVVVRLQEDPATTSGYRWTSSGGYPGKIGANYQAAVSIKLESEPPVNYIAPIMPVRVADAK</sequence>
<organism evidence="4 5">
    <name type="scientific">Pseudohaliea rubra DSM 19751</name>
    <dbReference type="NCBI Taxonomy" id="1265313"/>
    <lineage>
        <taxon>Bacteria</taxon>
        <taxon>Pseudomonadati</taxon>
        <taxon>Pseudomonadota</taxon>
        <taxon>Gammaproteobacteria</taxon>
        <taxon>Cellvibrionales</taxon>
        <taxon>Halieaceae</taxon>
        <taxon>Pseudohaliea</taxon>
    </lineage>
</organism>
<accession>A0A095VP81</accession>
<dbReference type="NCBIfam" id="TIGR03794">
    <property type="entry name" value="NHLM_micro_HlyD"/>
    <property type="match status" value="1"/>
</dbReference>
<name>A0A095VP81_9GAMM</name>
<evidence type="ECO:0000259" key="3">
    <source>
        <dbReference type="Pfam" id="PF25919"/>
    </source>
</evidence>
<dbReference type="Proteomes" id="UP000029640">
    <property type="component" value="Unassembled WGS sequence"/>
</dbReference>
<dbReference type="Pfam" id="PF25919">
    <property type="entry name" value="BSH_CusB"/>
    <property type="match status" value="1"/>
</dbReference>
<evidence type="ECO:0000313" key="5">
    <source>
        <dbReference type="Proteomes" id="UP000029640"/>
    </source>
</evidence>
<feature type="coiled-coil region" evidence="1">
    <location>
        <begin position="110"/>
        <end position="218"/>
    </location>
</feature>
<proteinExistence type="predicted"/>
<keyword evidence="2" id="KW-1133">Transmembrane helix</keyword>
<protein>
    <recommendedName>
        <fullName evidence="3">CusB-like barrel-sandwich hybrid domain-containing protein</fullName>
    </recommendedName>
</protein>
<gene>
    <name evidence="4" type="ORF">HRUBRA_02147</name>
</gene>
<evidence type="ECO:0000256" key="1">
    <source>
        <dbReference type="SAM" id="Coils"/>
    </source>
</evidence>
<dbReference type="PANTHER" id="PTHR30386:SF28">
    <property type="entry name" value="EXPORTED PROTEIN"/>
    <property type="match status" value="1"/>
</dbReference>
<dbReference type="AlphaFoldDB" id="A0A095VP81"/>
<comment type="caution">
    <text evidence="4">The sequence shown here is derived from an EMBL/GenBank/DDBJ whole genome shotgun (WGS) entry which is preliminary data.</text>
</comment>